<evidence type="ECO:0000313" key="1">
    <source>
        <dbReference type="EMBL" id="VAW42627.1"/>
    </source>
</evidence>
<dbReference type="EMBL" id="UOEX01000462">
    <property type="protein sequence ID" value="VAW42627.1"/>
    <property type="molecule type" value="Genomic_DNA"/>
</dbReference>
<protein>
    <submittedName>
        <fullName evidence="1">Uncharacterized protein</fullName>
    </submittedName>
</protein>
<proteinExistence type="predicted"/>
<accession>A0A3B0VW08</accession>
<gene>
    <name evidence="1" type="ORF">MNBD_DELTA03-1587</name>
</gene>
<name>A0A3B0VW08_9ZZZZ</name>
<organism evidence="1">
    <name type="scientific">hydrothermal vent metagenome</name>
    <dbReference type="NCBI Taxonomy" id="652676"/>
    <lineage>
        <taxon>unclassified sequences</taxon>
        <taxon>metagenomes</taxon>
        <taxon>ecological metagenomes</taxon>
    </lineage>
</organism>
<reference evidence="1" key="1">
    <citation type="submission" date="2018-06" db="EMBL/GenBank/DDBJ databases">
        <authorList>
            <person name="Zhirakovskaya E."/>
        </authorList>
    </citation>
    <scope>NUCLEOTIDE SEQUENCE</scope>
</reference>
<feature type="non-terminal residue" evidence="1">
    <location>
        <position position="38"/>
    </location>
</feature>
<sequence>MLNSLRNFKQFFCKRFLKIKSLKDKATFKRQESAAGIT</sequence>
<dbReference type="AlphaFoldDB" id="A0A3B0VW08"/>